<organism evidence="4 5">
    <name type="scientific">Monosiga brevicollis</name>
    <name type="common">Choanoflagellate</name>
    <dbReference type="NCBI Taxonomy" id="81824"/>
    <lineage>
        <taxon>Eukaryota</taxon>
        <taxon>Choanoflagellata</taxon>
        <taxon>Craspedida</taxon>
        <taxon>Salpingoecidae</taxon>
        <taxon>Monosiga</taxon>
    </lineage>
</organism>
<dbReference type="InParanoid" id="A9V6Y3"/>
<evidence type="ECO:0000256" key="1">
    <source>
        <dbReference type="ARBA" id="ARBA00008183"/>
    </source>
</evidence>
<dbReference type="PANTHER" id="PTHR16821:SF2">
    <property type="entry name" value="FRATAXIN, MITOCHONDRIAL"/>
    <property type="match status" value="1"/>
</dbReference>
<dbReference type="eggNOG" id="KOG3413">
    <property type="taxonomic scope" value="Eukaryota"/>
</dbReference>
<keyword evidence="5" id="KW-1185">Reference proteome</keyword>
<dbReference type="SMART" id="SM01219">
    <property type="entry name" value="Frataxin_Cyay"/>
    <property type="match status" value="1"/>
</dbReference>
<comment type="similarity">
    <text evidence="1">Belongs to the frataxin family.</text>
</comment>
<accession>A9V6Y3</accession>
<gene>
    <name evidence="4" type="ORF">MONBRDRAFT_28012</name>
</gene>
<dbReference type="PANTHER" id="PTHR16821">
    <property type="entry name" value="FRATAXIN"/>
    <property type="match status" value="1"/>
</dbReference>
<dbReference type="RefSeq" id="XP_001748460.1">
    <property type="nucleotide sequence ID" value="XM_001748408.1"/>
</dbReference>
<keyword evidence="2" id="KW-0406">Ion transport</keyword>
<protein>
    <recommendedName>
        <fullName evidence="6">Frataxin</fullName>
    </recommendedName>
</protein>
<dbReference type="EMBL" id="CH991564">
    <property type="protein sequence ID" value="EDQ86624.1"/>
    <property type="molecule type" value="Genomic_DNA"/>
</dbReference>
<evidence type="ECO:0000256" key="2">
    <source>
        <dbReference type="ARBA" id="ARBA00022496"/>
    </source>
</evidence>
<dbReference type="Proteomes" id="UP000001357">
    <property type="component" value="Unassembled WGS sequence"/>
</dbReference>
<dbReference type="GO" id="GO:0005739">
    <property type="term" value="C:mitochondrion"/>
    <property type="evidence" value="ECO:0000318"/>
    <property type="project" value="GO_Central"/>
</dbReference>
<dbReference type="PROSITE" id="PS01344">
    <property type="entry name" value="FRATAXIN_1"/>
    <property type="match status" value="1"/>
</dbReference>
<dbReference type="InterPro" id="IPR036524">
    <property type="entry name" value="Frataxin/CyaY_sf"/>
</dbReference>
<reference evidence="4 5" key="1">
    <citation type="journal article" date="2008" name="Nature">
        <title>The genome of the choanoflagellate Monosiga brevicollis and the origin of metazoans.</title>
        <authorList>
            <consortium name="JGI Sequencing"/>
            <person name="King N."/>
            <person name="Westbrook M.J."/>
            <person name="Young S.L."/>
            <person name="Kuo A."/>
            <person name="Abedin M."/>
            <person name="Chapman J."/>
            <person name="Fairclough S."/>
            <person name="Hellsten U."/>
            <person name="Isogai Y."/>
            <person name="Letunic I."/>
            <person name="Marr M."/>
            <person name="Pincus D."/>
            <person name="Putnam N."/>
            <person name="Rokas A."/>
            <person name="Wright K.J."/>
            <person name="Zuzow R."/>
            <person name="Dirks W."/>
            <person name="Good M."/>
            <person name="Goodstein D."/>
            <person name="Lemons D."/>
            <person name="Li W."/>
            <person name="Lyons J.B."/>
            <person name="Morris A."/>
            <person name="Nichols S."/>
            <person name="Richter D.J."/>
            <person name="Salamov A."/>
            <person name="Bork P."/>
            <person name="Lim W.A."/>
            <person name="Manning G."/>
            <person name="Miller W.T."/>
            <person name="McGinnis W."/>
            <person name="Shapiro H."/>
            <person name="Tjian R."/>
            <person name="Grigoriev I.V."/>
            <person name="Rokhsar D."/>
        </authorList>
    </citation>
    <scope>NUCLEOTIDE SEQUENCE [LARGE SCALE GENOMIC DNA]</scope>
    <source>
        <strain evidence="5">MX1 / ATCC 50154</strain>
    </source>
</reference>
<dbReference type="InterPro" id="IPR020895">
    <property type="entry name" value="Frataxin_CS"/>
</dbReference>
<dbReference type="GO" id="GO:0008199">
    <property type="term" value="F:ferric iron binding"/>
    <property type="evidence" value="ECO:0000318"/>
    <property type="project" value="GO_Central"/>
</dbReference>
<dbReference type="KEGG" id="mbr:MONBRDRAFT_28012"/>
<dbReference type="GeneID" id="5893818"/>
<sequence>MSAEFEEIFDTYDQCRDFDVALANGVLTVDMADLGTYVINKQTPNQEIWFSSPLSVLTSAHDNEYLTRTRSASRSGPKRFKYDEDLHEWRSPTETYPLHELLRREISELLQTPVDFIKPSPEWY</sequence>
<dbReference type="GO" id="GO:0051537">
    <property type="term" value="F:2 iron, 2 sulfur cluster binding"/>
    <property type="evidence" value="ECO:0000318"/>
    <property type="project" value="GO_Central"/>
</dbReference>
<evidence type="ECO:0000313" key="4">
    <source>
        <dbReference type="EMBL" id="EDQ86624.1"/>
    </source>
</evidence>
<evidence type="ECO:0008006" key="6">
    <source>
        <dbReference type="Google" id="ProtNLM"/>
    </source>
</evidence>
<proteinExistence type="inferred from homology"/>
<dbReference type="SUPFAM" id="SSF55387">
    <property type="entry name" value="Frataxin/Nqo15-like"/>
    <property type="match status" value="1"/>
</dbReference>
<dbReference type="PROSITE" id="PS50810">
    <property type="entry name" value="FRATAXIN_2"/>
    <property type="match status" value="1"/>
</dbReference>
<dbReference type="GO" id="GO:0016226">
    <property type="term" value="P:iron-sulfur cluster assembly"/>
    <property type="evidence" value="ECO:0000318"/>
    <property type="project" value="GO_Central"/>
</dbReference>
<dbReference type="Pfam" id="PF01491">
    <property type="entry name" value="Frataxin_Cyay"/>
    <property type="match status" value="2"/>
</dbReference>
<dbReference type="GO" id="GO:0034986">
    <property type="term" value="F:iron chaperone activity"/>
    <property type="evidence" value="ECO:0000318"/>
    <property type="project" value="GO_Central"/>
</dbReference>
<dbReference type="AlphaFoldDB" id="A9V6Y3"/>
<dbReference type="InterPro" id="IPR002908">
    <property type="entry name" value="Frataxin/CyaY"/>
</dbReference>
<name>A9V6Y3_MONBE</name>
<evidence type="ECO:0000313" key="5">
    <source>
        <dbReference type="Proteomes" id="UP000001357"/>
    </source>
</evidence>
<dbReference type="GO" id="GO:0008198">
    <property type="term" value="F:ferrous iron binding"/>
    <property type="evidence" value="ECO:0000318"/>
    <property type="project" value="GO_Central"/>
</dbReference>
<evidence type="ECO:0000256" key="3">
    <source>
        <dbReference type="ARBA" id="ARBA00023004"/>
    </source>
</evidence>
<keyword evidence="2" id="KW-0410">Iron transport</keyword>
<dbReference type="GO" id="GO:0006826">
    <property type="term" value="P:iron ion transport"/>
    <property type="evidence" value="ECO:0007669"/>
    <property type="project" value="UniProtKB-KW"/>
</dbReference>
<dbReference type="Gene3D" id="3.30.920.10">
    <property type="entry name" value="Frataxin/CyaY"/>
    <property type="match status" value="2"/>
</dbReference>
<dbReference type="STRING" id="81824.A9V6Y3"/>
<keyword evidence="3" id="KW-0408">Iron</keyword>
<keyword evidence="2" id="KW-0813">Transport</keyword>